<feature type="chain" id="PRO_5043585408" evidence="1">
    <location>
        <begin position="16"/>
        <end position="185"/>
    </location>
</feature>
<evidence type="ECO:0000313" key="3">
    <source>
        <dbReference type="Proteomes" id="UP001432322"/>
    </source>
</evidence>
<sequence>MKLFLLLILVSAVYGQTIEEIESMIETGGDNQGIKLLVKILNNYYPDFVADDEMATMENEFLAWYKTGQLDVPEKVAPLFFGNLKKQTESMKITLEPMSQDARNFVSAPLNLMVAFKLAPPHASTVDEFKRSINRVFIPAYASFNRQSESVKTELREGFPVFFRFIDMRQELFDLLKKHEKKFNA</sequence>
<organism evidence="2 3">
    <name type="scientific">Pristionchus fissidentatus</name>
    <dbReference type="NCBI Taxonomy" id="1538716"/>
    <lineage>
        <taxon>Eukaryota</taxon>
        <taxon>Metazoa</taxon>
        <taxon>Ecdysozoa</taxon>
        <taxon>Nematoda</taxon>
        <taxon>Chromadorea</taxon>
        <taxon>Rhabditida</taxon>
        <taxon>Rhabditina</taxon>
        <taxon>Diplogasteromorpha</taxon>
        <taxon>Diplogasteroidea</taxon>
        <taxon>Neodiplogasteridae</taxon>
        <taxon>Pristionchus</taxon>
    </lineage>
</organism>
<dbReference type="Proteomes" id="UP001432322">
    <property type="component" value="Unassembled WGS sequence"/>
</dbReference>
<name>A0AAV5UTX8_9BILA</name>
<feature type="signal peptide" evidence="1">
    <location>
        <begin position="1"/>
        <end position="15"/>
    </location>
</feature>
<proteinExistence type="predicted"/>
<dbReference type="EMBL" id="BTSY01000001">
    <property type="protein sequence ID" value="GMT10128.1"/>
    <property type="molecule type" value="Genomic_DNA"/>
</dbReference>
<accession>A0AAV5UTX8</accession>
<keyword evidence="3" id="KW-1185">Reference proteome</keyword>
<evidence type="ECO:0000256" key="1">
    <source>
        <dbReference type="SAM" id="SignalP"/>
    </source>
</evidence>
<dbReference type="AlphaFoldDB" id="A0AAV5UTX8"/>
<keyword evidence="1" id="KW-0732">Signal</keyword>
<evidence type="ECO:0000313" key="2">
    <source>
        <dbReference type="EMBL" id="GMT10128.1"/>
    </source>
</evidence>
<gene>
    <name evidence="2" type="ORF">PFISCL1PPCAC_1425</name>
</gene>
<comment type="caution">
    <text evidence="2">The sequence shown here is derived from an EMBL/GenBank/DDBJ whole genome shotgun (WGS) entry which is preliminary data.</text>
</comment>
<reference evidence="2" key="1">
    <citation type="submission" date="2023-10" db="EMBL/GenBank/DDBJ databases">
        <title>Genome assembly of Pristionchus species.</title>
        <authorList>
            <person name="Yoshida K."/>
            <person name="Sommer R.J."/>
        </authorList>
    </citation>
    <scope>NUCLEOTIDE SEQUENCE</scope>
    <source>
        <strain evidence="2">RS5133</strain>
    </source>
</reference>
<protein>
    <submittedName>
        <fullName evidence="2">Uncharacterized protein</fullName>
    </submittedName>
</protein>